<dbReference type="PROSITE" id="PS00031">
    <property type="entry name" value="NUCLEAR_REC_DBD_1"/>
    <property type="match status" value="1"/>
</dbReference>
<evidence type="ECO:0000256" key="10">
    <source>
        <dbReference type="ARBA" id="ARBA00022889"/>
    </source>
</evidence>
<feature type="domain" description="Laminin EGF-like" evidence="24">
    <location>
        <begin position="901"/>
        <end position="950"/>
    </location>
</feature>
<dbReference type="InterPro" id="IPR050440">
    <property type="entry name" value="Laminin/Netrin_ECM"/>
</dbReference>
<dbReference type="GO" id="GO:0008270">
    <property type="term" value="F:zinc ion binding"/>
    <property type="evidence" value="ECO:0007669"/>
    <property type="project" value="UniProtKB-KW"/>
</dbReference>
<keyword evidence="7" id="KW-0863">Zinc-finger</keyword>
<dbReference type="FunFam" id="2.10.25.10:FF:000074">
    <property type="entry name" value="Laminin subunit alpha"/>
    <property type="match status" value="1"/>
</dbReference>
<proteinExistence type="predicted"/>
<dbReference type="PROSITE" id="PS01248">
    <property type="entry name" value="EGF_LAM_1"/>
    <property type="match status" value="5"/>
</dbReference>
<dbReference type="Pfam" id="PF24973">
    <property type="entry name" value="EGF_LMN_ATRN"/>
    <property type="match status" value="1"/>
</dbReference>
<dbReference type="GO" id="GO:0016477">
    <property type="term" value="P:cell migration"/>
    <property type="evidence" value="ECO:0007669"/>
    <property type="project" value="TreeGrafter"/>
</dbReference>
<keyword evidence="11" id="KW-0805">Transcription regulation</keyword>
<dbReference type="FunFam" id="2.10.25.10:FF:000130">
    <property type="entry name" value="Laminin subunit beta 1"/>
    <property type="match status" value="1"/>
</dbReference>
<evidence type="ECO:0000259" key="25">
    <source>
        <dbReference type="PROSITE" id="PS51030"/>
    </source>
</evidence>
<feature type="disulfide bond" evidence="20">
    <location>
        <begin position="1164"/>
        <end position="1181"/>
    </location>
</feature>
<dbReference type="Pfam" id="PF21199">
    <property type="entry name" value="LAMININ_IV_B"/>
    <property type="match status" value="1"/>
</dbReference>
<dbReference type="OrthoDB" id="5985440at2759"/>
<keyword evidence="8" id="KW-0862">Zinc</keyword>
<evidence type="ECO:0000256" key="3">
    <source>
        <dbReference type="ARBA" id="ARBA00022530"/>
    </source>
</evidence>
<dbReference type="SUPFAM" id="SSF57716">
    <property type="entry name" value="Glucocorticoid receptor-like (DNA-binding domain)"/>
    <property type="match status" value="1"/>
</dbReference>
<dbReference type="SUPFAM" id="SSF48508">
    <property type="entry name" value="Nuclear receptor ligand-binding domain"/>
    <property type="match status" value="1"/>
</dbReference>
<evidence type="ECO:0000256" key="5">
    <source>
        <dbReference type="ARBA" id="ARBA00022729"/>
    </source>
</evidence>
<dbReference type="Pfam" id="PF00055">
    <property type="entry name" value="Laminin_N"/>
    <property type="match status" value="1"/>
</dbReference>
<evidence type="ECO:0000256" key="6">
    <source>
        <dbReference type="ARBA" id="ARBA00022737"/>
    </source>
</evidence>
<keyword evidence="5 23" id="KW-0732">Signal</keyword>
<feature type="region of interest" description="Disordered" evidence="22">
    <location>
        <begin position="47"/>
        <end position="73"/>
    </location>
</feature>
<evidence type="ECO:0000259" key="26">
    <source>
        <dbReference type="PROSITE" id="PS51116"/>
    </source>
</evidence>
<dbReference type="InterPro" id="IPR002049">
    <property type="entry name" value="LE_dom"/>
</dbReference>
<evidence type="ECO:0000256" key="20">
    <source>
        <dbReference type="PROSITE-ProRule" id="PRU00460"/>
    </source>
</evidence>
<dbReference type="SUPFAM" id="SSF57196">
    <property type="entry name" value="EGF/Laminin"/>
    <property type="match status" value="12"/>
</dbReference>
<dbReference type="Pfam" id="PF00104">
    <property type="entry name" value="Hormone_recep"/>
    <property type="match status" value="1"/>
</dbReference>
<dbReference type="Pfam" id="PF00053">
    <property type="entry name" value="EGF_laminin"/>
    <property type="match status" value="12"/>
</dbReference>
<evidence type="ECO:0008006" key="31">
    <source>
        <dbReference type="Google" id="ProtNLM"/>
    </source>
</evidence>
<comment type="caution">
    <text evidence="20">Lacks conserved residue(s) required for the propagation of feature annotation.</text>
</comment>
<reference evidence="29" key="1">
    <citation type="submission" date="2021-02" db="EMBL/GenBank/DDBJ databases">
        <authorList>
            <person name="Nowell W R."/>
        </authorList>
    </citation>
    <scope>NUCLEOTIDE SEQUENCE</scope>
</reference>
<accession>A0A814RDX3</accession>
<evidence type="ECO:0000256" key="14">
    <source>
        <dbReference type="ARBA" id="ARBA00023157"/>
    </source>
</evidence>
<dbReference type="PRINTS" id="PR00011">
    <property type="entry name" value="EGFLAMININ"/>
</dbReference>
<evidence type="ECO:0000256" key="17">
    <source>
        <dbReference type="ARBA" id="ARBA00023180"/>
    </source>
</evidence>
<feature type="coiled-coil region" evidence="21">
    <location>
        <begin position="1352"/>
        <end position="1411"/>
    </location>
</feature>
<feature type="chain" id="PRO_5032960556" description="Laminin subunit beta-1" evidence="23">
    <location>
        <begin position="35"/>
        <end position="2583"/>
    </location>
</feature>
<dbReference type="PRINTS" id="PR00047">
    <property type="entry name" value="STROIDFINGER"/>
</dbReference>
<evidence type="ECO:0000256" key="1">
    <source>
        <dbReference type="ARBA" id="ARBA00004302"/>
    </source>
</evidence>
<dbReference type="GO" id="GO:0003700">
    <property type="term" value="F:DNA-binding transcription factor activity"/>
    <property type="evidence" value="ECO:0007669"/>
    <property type="project" value="InterPro"/>
</dbReference>
<feature type="coiled-coil region" evidence="21">
    <location>
        <begin position="1629"/>
        <end position="1691"/>
    </location>
</feature>
<feature type="disulfide bond" evidence="20">
    <location>
        <begin position="1034"/>
        <end position="1043"/>
    </location>
</feature>
<feature type="disulfide bond" evidence="20">
    <location>
        <begin position="472"/>
        <end position="481"/>
    </location>
</feature>
<keyword evidence="12 21" id="KW-0175">Coiled coil</keyword>
<evidence type="ECO:0000256" key="8">
    <source>
        <dbReference type="ARBA" id="ARBA00022833"/>
    </source>
</evidence>
<evidence type="ECO:0000256" key="18">
    <source>
        <dbReference type="ARBA" id="ARBA00023242"/>
    </source>
</evidence>
<dbReference type="FunFam" id="2.10.25.10:FF:000135">
    <property type="entry name" value="Laminin subunit beta 4"/>
    <property type="match status" value="1"/>
</dbReference>
<feature type="region of interest" description="Disordered" evidence="22">
    <location>
        <begin position="2494"/>
        <end position="2515"/>
    </location>
</feature>
<dbReference type="PRINTS" id="PR00398">
    <property type="entry name" value="STRDHORMONER"/>
</dbReference>
<dbReference type="FunFam" id="2.10.25.10:FF:000138">
    <property type="entry name" value="Laminin subunit beta 1"/>
    <property type="match status" value="1"/>
</dbReference>
<keyword evidence="15" id="KW-0804">Transcription</keyword>
<dbReference type="EMBL" id="CAJNOJ010000109">
    <property type="protein sequence ID" value="CAF1130952.1"/>
    <property type="molecule type" value="Genomic_DNA"/>
</dbReference>
<feature type="disulfide bond" evidence="20">
    <location>
        <begin position="1136"/>
        <end position="1145"/>
    </location>
</feature>
<feature type="compositionally biased region" description="Polar residues" evidence="22">
    <location>
        <begin position="2494"/>
        <end position="2513"/>
    </location>
</feature>
<dbReference type="Gene3D" id="1.10.565.10">
    <property type="entry name" value="Retinoid X Receptor"/>
    <property type="match status" value="1"/>
</dbReference>
<dbReference type="SMART" id="SM00181">
    <property type="entry name" value="EGF"/>
    <property type="match status" value="7"/>
</dbReference>
<feature type="disulfide bond" evidence="20">
    <location>
        <begin position="809"/>
        <end position="826"/>
    </location>
</feature>
<keyword evidence="2" id="KW-0964">Secreted</keyword>
<keyword evidence="19 20" id="KW-0424">Laminin EGF-like domain</keyword>
<feature type="domain" description="NR LBD" evidence="28">
    <location>
        <begin position="1965"/>
        <end position="2229"/>
    </location>
</feature>
<feature type="domain" description="Nuclear receptor" evidence="25">
    <location>
        <begin position="1865"/>
        <end position="1942"/>
    </location>
</feature>
<dbReference type="PANTHER" id="PTHR10574">
    <property type="entry name" value="NETRIN/LAMININ-RELATED"/>
    <property type="match status" value="1"/>
</dbReference>
<evidence type="ECO:0000256" key="4">
    <source>
        <dbReference type="ARBA" id="ARBA00022723"/>
    </source>
</evidence>
<keyword evidence="4" id="KW-0479">Metal-binding</keyword>
<dbReference type="Gene3D" id="2.10.25.10">
    <property type="entry name" value="Laminin"/>
    <property type="match status" value="11"/>
</dbReference>
<evidence type="ECO:0000256" key="22">
    <source>
        <dbReference type="SAM" id="MobiDB-lite"/>
    </source>
</evidence>
<keyword evidence="9" id="KW-0084">Basement membrane</keyword>
<feature type="compositionally biased region" description="Basic and acidic residues" evidence="22">
    <location>
        <begin position="2274"/>
        <end position="2288"/>
    </location>
</feature>
<feature type="domain" description="Laminin N-terminal" evidence="27">
    <location>
        <begin position="77"/>
        <end position="311"/>
    </location>
</feature>
<dbReference type="SMART" id="SM00136">
    <property type="entry name" value="LamNT"/>
    <property type="match status" value="1"/>
</dbReference>
<dbReference type="GO" id="GO:0034446">
    <property type="term" value="P:substrate adhesion-dependent cell spreading"/>
    <property type="evidence" value="ECO:0007669"/>
    <property type="project" value="TreeGrafter"/>
</dbReference>
<feature type="disulfide bond" evidence="20">
    <location>
        <begin position="502"/>
        <end position="514"/>
    </location>
</feature>
<feature type="domain" description="Laminin IV type B" evidence="26">
    <location>
        <begin position="592"/>
        <end position="801"/>
    </location>
</feature>
<feature type="disulfide bond" evidence="20">
    <location>
        <begin position="1046"/>
        <end position="1060"/>
    </location>
</feature>
<comment type="subcellular location">
    <subcellularLocation>
        <location evidence="1">Secreted</location>
        <location evidence="1">Extracellular space</location>
        <location evidence="1">Extracellular matrix</location>
        <location evidence="1">Basement membrane</location>
    </subcellularLocation>
</comment>
<evidence type="ECO:0000259" key="27">
    <source>
        <dbReference type="PROSITE" id="PS51117"/>
    </source>
</evidence>
<keyword evidence="16" id="KW-0675">Receptor</keyword>
<keyword evidence="14 20" id="KW-1015">Disulfide bond</keyword>
<feature type="domain" description="Laminin EGF-like" evidence="24">
    <location>
        <begin position="807"/>
        <end position="854"/>
    </location>
</feature>
<keyword evidence="18" id="KW-0539">Nucleus</keyword>
<dbReference type="FunFam" id="2.10.25.10:FF:000011">
    <property type="entry name" value="Cadherin EGF LAG seven-pass G-type receptor"/>
    <property type="match status" value="2"/>
</dbReference>
<feature type="disulfide bond" evidence="20">
    <location>
        <begin position="523"/>
        <end position="532"/>
    </location>
</feature>
<feature type="disulfide bond" evidence="20">
    <location>
        <begin position="1183"/>
        <end position="1192"/>
    </location>
</feature>
<feature type="region of interest" description="Disordered" evidence="22">
    <location>
        <begin position="2547"/>
        <end position="2583"/>
    </location>
</feature>
<dbReference type="PROSITE" id="PS51030">
    <property type="entry name" value="NUCLEAR_REC_DBD_2"/>
    <property type="match status" value="1"/>
</dbReference>
<feature type="domain" description="Laminin EGF-like" evidence="24">
    <location>
        <begin position="1115"/>
        <end position="1161"/>
    </location>
</feature>
<dbReference type="GO" id="GO:0043565">
    <property type="term" value="F:sequence-specific DNA binding"/>
    <property type="evidence" value="ECO:0007669"/>
    <property type="project" value="InterPro"/>
</dbReference>
<dbReference type="Pfam" id="PF00105">
    <property type="entry name" value="zf-C4"/>
    <property type="match status" value="1"/>
</dbReference>
<dbReference type="GO" id="GO:0009888">
    <property type="term" value="P:tissue development"/>
    <property type="evidence" value="ECO:0007669"/>
    <property type="project" value="TreeGrafter"/>
</dbReference>
<dbReference type="FunFam" id="2.10.25.10:FF:000090">
    <property type="entry name" value="laminin subunit alpha"/>
    <property type="match status" value="1"/>
</dbReference>
<evidence type="ECO:0000313" key="29">
    <source>
        <dbReference type="EMBL" id="CAF1130952.1"/>
    </source>
</evidence>
<dbReference type="InterPro" id="IPR008211">
    <property type="entry name" value="Laminin_N"/>
</dbReference>
<dbReference type="SMART" id="SM00430">
    <property type="entry name" value="HOLI"/>
    <property type="match status" value="1"/>
</dbReference>
<feature type="disulfide bond" evidence="20">
    <location>
        <begin position="807"/>
        <end position="819"/>
    </location>
</feature>
<feature type="disulfide bond" evidence="20">
    <location>
        <begin position="828"/>
        <end position="837"/>
    </location>
</feature>
<feature type="coiled-coil region" evidence="21">
    <location>
        <begin position="1757"/>
        <end position="1784"/>
    </location>
</feature>
<dbReference type="InterPro" id="IPR001628">
    <property type="entry name" value="Znf_hrmn_rcpt"/>
</dbReference>
<feature type="domain" description="Laminin EGF-like" evidence="24">
    <location>
        <begin position="1162"/>
        <end position="1208"/>
    </location>
</feature>
<name>A0A814RDX3_ADIRI</name>
<evidence type="ECO:0000256" key="2">
    <source>
        <dbReference type="ARBA" id="ARBA00022525"/>
    </source>
</evidence>
<dbReference type="InterPro" id="IPR056863">
    <property type="entry name" value="LMN_ATRN_NET-like_EGF"/>
</dbReference>
<keyword evidence="17" id="KW-0325">Glycoprotein</keyword>
<feature type="domain" description="Laminin EGF-like" evidence="24">
    <location>
        <begin position="502"/>
        <end position="552"/>
    </location>
</feature>
<dbReference type="PROSITE" id="PS00022">
    <property type="entry name" value="EGF_1"/>
    <property type="match status" value="1"/>
</dbReference>
<dbReference type="PROSITE" id="PS51116">
    <property type="entry name" value="LAMININ_IVB"/>
    <property type="match status" value="1"/>
</dbReference>
<evidence type="ECO:0000259" key="28">
    <source>
        <dbReference type="PROSITE" id="PS51843"/>
    </source>
</evidence>
<dbReference type="InterPro" id="IPR001723">
    <property type="entry name" value="Nuclear_hrmn_rcpt"/>
</dbReference>
<dbReference type="GO" id="GO:0007411">
    <property type="term" value="P:axon guidance"/>
    <property type="evidence" value="ECO:0007669"/>
    <property type="project" value="TreeGrafter"/>
</dbReference>
<feature type="domain" description="Laminin EGF-like" evidence="24">
    <location>
        <begin position="1010"/>
        <end position="1062"/>
    </location>
</feature>
<evidence type="ECO:0000259" key="24">
    <source>
        <dbReference type="PROSITE" id="PS50027"/>
    </source>
</evidence>
<organism evidence="29 30">
    <name type="scientific">Adineta ricciae</name>
    <name type="common">Rotifer</name>
    <dbReference type="NCBI Taxonomy" id="249248"/>
    <lineage>
        <taxon>Eukaryota</taxon>
        <taxon>Metazoa</taxon>
        <taxon>Spiralia</taxon>
        <taxon>Gnathifera</taxon>
        <taxon>Rotifera</taxon>
        <taxon>Eurotatoria</taxon>
        <taxon>Bdelloidea</taxon>
        <taxon>Adinetida</taxon>
        <taxon>Adinetidae</taxon>
        <taxon>Adineta</taxon>
    </lineage>
</organism>
<dbReference type="Gene3D" id="2.60.120.260">
    <property type="entry name" value="Galactose-binding domain-like"/>
    <property type="match status" value="1"/>
</dbReference>
<keyword evidence="6" id="KW-0677">Repeat</keyword>
<feature type="disulfide bond" evidence="20">
    <location>
        <begin position="504"/>
        <end position="521"/>
    </location>
</feature>
<dbReference type="InterPro" id="IPR000742">
    <property type="entry name" value="EGF"/>
</dbReference>
<protein>
    <recommendedName>
        <fullName evidence="31">Laminin subunit beta-1</fullName>
    </recommendedName>
</protein>
<feature type="disulfide bond" evidence="20">
    <location>
        <begin position="1117"/>
        <end position="1134"/>
    </location>
</feature>
<dbReference type="CDD" id="cd06916">
    <property type="entry name" value="NR_DBD_like"/>
    <property type="match status" value="1"/>
</dbReference>
<feature type="domain" description="Laminin EGF-like" evidence="24">
    <location>
        <begin position="442"/>
        <end position="501"/>
    </location>
</feature>
<evidence type="ECO:0000256" key="23">
    <source>
        <dbReference type="SAM" id="SignalP"/>
    </source>
</evidence>
<dbReference type="PROSITE" id="PS51843">
    <property type="entry name" value="NR_LBD"/>
    <property type="match status" value="1"/>
</dbReference>
<feature type="region of interest" description="Disordered" evidence="22">
    <location>
        <begin position="2241"/>
        <end position="2350"/>
    </location>
</feature>
<dbReference type="GO" id="GO:0009887">
    <property type="term" value="P:animal organ morphogenesis"/>
    <property type="evidence" value="ECO:0007669"/>
    <property type="project" value="TreeGrafter"/>
</dbReference>
<dbReference type="Gene3D" id="3.30.50.10">
    <property type="entry name" value="Erythroid Transcription Factor GATA-1, subunit A"/>
    <property type="match status" value="1"/>
</dbReference>
<evidence type="ECO:0000256" key="13">
    <source>
        <dbReference type="ARBA" id="ARBA00023125"/>
    </source>
</evidence>
<dbReference type="PROSITE" id="PS50027">
    <property type="entry name" value="EGF_LAM_2"/>
    <property type="match status" value="9"/>
</dbReference>
<dbReference type="Gene3D" id="2.170.300.10">
    <property type="entry name" value="Tie2 ligand-binding domain superfamily"/>
    <property type="match status" value="1"/>
</dbReference>
<dbReference type="GO" id="GO:0070831">
    <property type="term" value="P:basement membrane assembly"/>
    <property type="evidence" value="ECO:0007669"/>
    <property type="project" value="TreeGrafter"/>
</dbReference>
<feature type="domain" description="Laminin EGF-like" evidence="24">
    <location>
        <begin position="1063"/>
        <end position="1114"/>
    </location>
</feature>
<keyword evidence="13" id="KW-0238">DNA-binding</keyword>
<dbReference type="FunFam" id="2.10.25.10:FF:000082">
    <property type="entry name" value="Laminin subunit alpha 1"/>
    <property type="match status" value="1"/>
</dbReference>
<gene>
    <name evidence="29" type="ORF">EDS130_LOCUS21577</name>
</gene>
<feature type="disulfide bond" evidence="20">
    <location>
        <begin position="1065"/>
        <end position="1082"/>
    </location>
</feature>
<keyword evidence="3" id="KW-0272">Extracellular matrix</keyword>
<feature type="compositionally biased region" description="Basic and acidic residues" evidence="22">
    <location>
        <begin position="2564"/>
        <end position="2574"/>
    </location>
</feature>
<feature type="disulfide bond" evidence="20">
    <location>
        <begin position="1115"/>
        <end position="1127"/>
    </location>
</feature>
<evidence type="ECO:0000256" key="9">
    <source>
        <dbReference type="ARBA" id="ARBA00022869"/>
    </source>
</evidence>
<dbReference type="FunFam" id="2.10.25.10:FF:000084">
    <property type="entry name" value="Laminin subunit alpha 3"/>
    <property type="match status" value="1"/>
</dbReference>
<evidence type="ECO:0000256" key="15">
    <source>
        <dbReference type="ARBA" id="ARBA00023163"/>
    </source>
</evidence>
<feature type="disulfide bond" evidence="20">
    <location>
        <begin position="876"/>
        <end position="885"/>
    </location>
</feature>
<dbReference type="CDD" id="cd00055">
    <property type="entry name" value="EGF_Lam"/>
    <property type="match status" value="13"/>
</dbReference>
<feature type="disulfide bond" evidence="20">
    <location>
        <begin position="857"/>
        <end position="874"/>
    </location>
</feature>
<sequence>MRKMTIDFICKRHQSWFFLLNILILFELIVSTHGEIDIFTSSSASSLNGNSIRRRRPSTTSSRPLTYGGSSSTPDCDHGGCYPATGDLLIGRSANLYASSTCGLRRPERYCFIGNLKNVSCDVCDVKAVNKSHTIDQIVARTPGDLNKHTQAWWQAENDRENVTIQLNLEAEFVFTHLIMRFRTFRPKGMIIEKSADFGKTWRVYAYFAASCSNQFPFVPTLPSLDQPYCESRYSDDTPSTGGEVVLRVLSPSTLGNRDPYSPSIQELIKITNLRINFTKLHTLGDNYLDNRQETTPKYYYALYEMVIRGSCSCYGHAKRCIPTEEELKGNITTIGKVYGRCNCTHYTEGLNCERCADLYNDRPWRPARIGEPNPCRLCECHGHAKRCRFDAVRYAQTNYTSGGVCEDCEHNTSGPRCEFCKDLFYKDNSLPITDPHVCKPCNCDAYGTRNKGSCVQYDDSQLNLHAGQCICKEFVEGQRCDKCKAGYYNLDYNNPEGCQACDCHPYGIIDKQCDTTTGMCQCKPHVVGQRCDQCQENYYGLNENSPDGCRPCSCFPGGSYSLQCDIVTGQCPCREGMIGRQCDTPTAGTYCAGLQFFTYEAELARVEEKKSVIFTYDNPNEQRSWTGTSIVRIYEGGSLEFDVYHMARTGLYNLIVRYMPAPNTWENARIVVISQNRTQPNITICGNQTYEQDENFKLPTNKTFNELSKPLCLNENEHYKVQLQLIKYGHGENPRDPVISIDSIVFVPIIDKIDMFAKHPLLLNDYETQQCKPLALTVAKPAELPEVCQKIVCGLSALTIGRTLPCDCDPTGSINTQCDPIGGQCPCKPYVMGTKCHLCVPGSYHFSPEGCTKCNCHNMGALNNLCNVVTGACYCRPNISGRDCSTCSPGFWNFPSCQRCECNGHSDICEPDTGVCINCRDSTGGDHCEKCADGYYGDARLGSSQVCKPCMCPGGPGSTQQFGDSCVHDPYTQQVMCRCRAGYTGPRCSQCAIAYYGSPTEPGGQCQPCSCNNNINVDDPDSCDRRTGLCLKCLHNTGGPTCEICRAGFYGDALGPDKCVPCDCGIGGVHDQICNSRTGSCICKEHVEDTKTGRRCSQCVDGYWGLGRGYCSDCKCDPDGSESSVCDKFTGQCRCKPNRGGLRCDQCPPGTYGDPNSCQPCQCSNDGAVSSECDSQTGQCTCKPGVTGQLCDRCARAKYGVVPYCSTCGACFTNWDTVINSVTNQVQNSIDRLNSVEIRQLESITNGYLFEQVESLLDQAQISLGLKYTSSELDSYRYKYQTITDRINRLTTLLTDEFQPDFLNQTKRFRFEEDLSHTTNVINETYKLIDFYKKQFNRAKHADLRSAGISAQTVEQELTEIKNQLLQLKDYSTQQQIRLERLNASVMANNEEHRLKTQQTKEQIKNFTETFEEFNDKYVNKGNVSELLCGSRGIQNDQCSICGGEGCQSTCANSTSQCSASIHGQLNQLITTIDSTRDELIRKQNETTAIYAQQYDIEKDISQVLNQILLEQQKFASFNLTLNETSTNIDLIQQQITNLTDVLHDRKPADIRELIDRILSKRISLKSNYLEEVIRDIRSLVEQAQKSSQTGDESEKIRDATLKLNRAQTIENDLTTYVRSYNEQQSGIELLDNLVDKLDNETNELKRLASETSRRVDELKTAVIQTSDLLDKSEQNLNATRERLLQLQAAEQTLNSSIRNSIEVIAIETERNINDFLPKYLDDLNEDLIKLNAHFVNYTRDKQDLPAETRSTAVRVRTLNTNVKTLQQKITQYSSKLNDALKTFDTSRQTMPNIQRFEQLRDTARTNKFSDYSTLKRHSSDNDRVVKNQLSTDSASYIRQRPSLPILHQMHQHTTDESTIGVPSRLCSVCGDTSTGIHFGGNSCESCKAFFRRSVQCNRFQNYKCSNDEKCVVNIVTRKVCQFCRYTKCTAIGMKPKWVLSDQEREEKYGARRKRFRENRTNDEDPDIYKYLTKEEKLLIEDIAHALYQSRATYPLNFPHTSALFTKSSNETSTAQTSTSEKPSSEPANFLIVPIQRLVLFARMLKDFDLFSEDDKVCLLKGSAIEIMVCSSTTLFNPKTYTFTNYLSRDQRALMDEQILPLDPLLIRLWGDEIFSRTRSFLISMCNLHIDEVTSTLLVPIILFSPDRLNIQNLDLVKQLQEKYASILRKYMNWRYGTEQTDRIYPRLLLQTTSLRTLSSAHGEIIQKFIATTNVNPLVQEITIKPEIYNRTVSEKMDSFSMTSSPLDSEMLDFDKTPSNETESNTGSDDEDLNKKKNRSFDEHMDFDNDDLGETDLRNIWRKRRKISTPTQSSTTTTTTQNDRTYYEQNNPNNNNNNQRKSSNEQKHMDKYSTTTYSHIKRFDHQVPAVVPVHHDDTMLLASGGPAANLQDQFRQMSEQKQSFLASPQYIQQLQQLYQANSSPSNDLSSYDFSSAANAMTYNSTLSPPPEHYYDPSTYETHRQQYAQISPVPSQQQQNEQEFSHLSIANNQNLTPPIQSATSSHYQSLTKTATEENEQHLLDAIHAHPQKRDLVMNLLRQIEQETSLTRHHQQQQQQQHSNPSRETKSHEDNPNMDSDDLL</sequence>
<feature type="disulfide bond" evidence="20">
    <location>
        <begin position="855"/>
        <end position="867"/>
    </location>
</feature>
<dbReference type="GO" id="GO:0043256">
    <property type="term" value="C:laminin complex"/>
    <property type="evidence" value="ECO:0007669"/>
    <property type="project" value="TreeGrafter"/>
</dbReference>
<dbReference type="PROSITE" id="PS51117">
    <property type="entry name" value="LAMININ_NTER"/>
    <property type="match status" value="1"/>
</dbReference>
<dbReference type="SMART" id="SM00399">
    <property type="entry name" value="ZnF_C4"/>
    <property type="match status" value="1"/>
</dbReference>
<feature type="signal peptide" evidence="23">
    <location>
        <begin position="1"/>
        <end position="34"/>
    </location>
</feature>
<evidence type="ECO:0000256" key="21">
    <source>
        <dbReference type="SAM" id="Coils"/>
    </source>
</evidence>
<dbReference type="InterPro" id="IPR035500">
    <property type="entry name" value="NHR-like_dom_sf"/>
</dbReference>
<dbReference type="InterPro" id="IPR013088">
    <property type="entry name" value="Znf_NHR/GATA"/>
</dbReference>
<evidence type="ECO:0000256" key="19">
    <source>
        <dbReference type="ARBA" id="ARBA00023292"/>
    </source>
</evidence>
<evidence type="ECO:0000256" key="16">
    <source>
        <dbReference type="ARBA" id="ARBA00023170"/>
    </source>
</evidence>
<dbReference type="SMART" id="SM00180">
    <property type="entry name" value="EGF_Lam"/>
    <property type="match status" value="13"/>
</dbReference>
<feature type="disulfide bond" evidence="20">
    <location>
        <begin position="1162"/>
        <end position="1174"/>
    </location>
</feature>
<evidence type="ECO:0000256" key="11">
    <source>
        <dbReference type="ARBA" id="ARBA00023015"/>
    </source>
</evidence>
<feature type="domain" description="Laminin EGF-like" evidence="24">
    <location>
        <begin position="855"/>
        <end position="900"/>
    </location>
</feature>
<evidence type="ECO:0000256" key="12">
    <source>
        <dbReference type="ARBA" id="ARBA00023054"/>
    </source>
</evidence>
<evidence type="ECO:0000256" key="7">
    <source>
        <dbReference type="ARBA" id="ARBA00022771"/>
    </source>
</evidence>
<feature type="compositionally biased region" description="Low complexity" evidence="22">
    <location>
        <begin position="2309"/>
        <end position="2322"/>
    </location>
</feature>
<keyword evidence="10" id="KW-0130">Cell adhesion</keyword>
<dbReference type="PANTHER" id="PTHR10574:SF375">
    <property type="entry name" value="LAMININ SUBUNIT BETA-1"/>
    <property type="match status" value="1"/>
</dbReference>
<dbReference type="InterPro" id="IPR013015">
    <property type="entry name" value="Laminin_IV_B"/>
</dbReference>
<dbReference type="Proteomes" id="UP000663852">
    <property type="component" value="Unassembled WGS sequence"/>
</dbReference>
<evidence type="ECO:0000313" key="30">
    <source>
        <dbReference type="Proteomes" id="UP000663852"/>
    </source>
</evidence>
<comment type="caution">
    <text evidence="29">The sequence shown here is derived from an EMBL/GenBank/DDBJ whole genome shotgun (WGS) entry which is preliminary data.</text>
</comment>
<dbReference type="InterPro" id="IPR000536">
    <property type="entry name" value="Nucl_hrmn_rcpt_lig-bd"/>
</dbReference>
<dbReference type="FunFam" id="2.10.25.10:FF:000065">
    <property type="entry name" value="Laminin subunit beta 1"/>
    <property type="match status" value="1"/>
</dbReference>
<feature type="disulfide bond" evidence="20">
    <location>
        <begin position="1063"/>
        <end position="1075"/>
    </location>
</feature>
<feature type="disulfide bond" evidence="20">
    <location>
        <begin position="920"/>
        <end position="929"/>
    </location>
</feature>